<name>A0AAJ7WSC6_PETMA</name>
<dbReference type="CTD" id="51684"/>
<dbReference type="InterPro" id="IPR024314">
    <property type="entry name" value="SUFU_C"/>
</dbReference>
<feature type="region of interest" description="Disordered" evidence="2">
    <location>
        <begin position="283"/>
        <end position="319"/>
    </location>
</feature>
<protein>
    <recommendedName>
        <fullName evidence="1">Suppressor of fused homolog</fullName>
    </recommendedName>
</protein>
<evidence type="ECO:0000313" key="6">
    <source>
        <dbReference type="RefSeq" id="XP_032808399.1"/>
    </source>
</evidence>
<feature type="domain" description="Suppressor of fused C-terminal" evidence="4">
    <location>
        <begin position="239"/>
        <end position="478"/>
    </location>
</feature>
<dbReference type="InterPro" id="IPR016591">
    <property type="entry name" value="Suppressor_of_fused_euk"/>
</dbReference>
<comment type="similarity">
    <text evidence="1">Belongs to the SUFU family.</text>
</comment>
<dbReference type="AlphaFoldDB" id="A0AAJ7WSC6"/>
<feature type="region of interest" description="Disordered" evidence="2">
    <location>
        <begin position="336"/>
        <end position="360"/>
    </location>
</feature>
<dbReference type="Pfam" id="PF12470">
    <property type="entry name" value="SUFU_C"/>
    <property type="match status" value="1"/>
</dbReference>
<feature type="compositionally biased region" description="Pro residues" evidence="2">
    <location>
        <begin position="339"/>
        <end position="356"/>
    </location>
</feature>
<dbReference type="SUPFAM" id="SSF103359">
    <property type="entry name" value="Suppressor of Fused, N-terminal domain"/>
    <property type="match status" value="1"/>
</dbReference>
<dbReference type="InterPro" id="IPR007768">
    <property type="entry name" value="Suppressor_of_fused"/>
</dbReference>
<dbReference type="Pfam" id="PF05076">
    <property type="entry name" value="SUFU"/>
    <property type="match status" value="1"/>
</dbReference>
<evidence type="ECO:0000259" key="3">
    <source>
        <dbReference type="Pfam" id="PF05076"/>
    </source>
</evidence>
<dbReference type="PANTHER" id="PTHR10928">
    <property type="entry name" value="SUPPRESSOR OF FUSED"/>
    <property type="match status" value="1"/>
</dbReference>
<evidence type="ECO:0000256" key="2">
    <source>
        <dbReference type="SAM" id="MobiDB-lite"/>
    </source>
</evidence>
<dbReference type="GO" id="GO:0005634">
    <property type="term" value="C:nucleus"/>
    <property type="evidence" value="ECO:0007669"/>
    <property type="project" value="UniProtKB-SubCell"/>
</dbReference>
<reference evidence="6" key="1">
    <citation type="submission" date="2025-08" db="UniProtKB">
        <authorList>
            <consortium name="RefSeq"/>
        </authorList>
    </citation>
    <scope>IDENTIFICATION</scope>
    <source>
        <tissue evidence="6">Sperm</tissue>
    </source>
</reference>
<evidence type="ECO:0000256" key="1">
    <source>
        <dbReference type="PIRNR" id="PIRNR011844"/>
    </source>
</evidence>
<dbReference type="PIRSF" id="PIRSF011844">
    <property type="entry name" value="Suppressor_of_fused_protein"/>
    <property type="match status" value="1"/>
</dbReference>
<dbReference type="KEGG" id="pmrn:116941417"/>
<accession>A0AAJ7WSC6</accession>
<gene>
    <name evidence="6" type="primary">SUFU</name>
</gene>
<sequence length="491" mass="53144">MEGAPPTPATPATPSAPLGLRAIYQECRRAYPDQPNPLQVTAIIKYWLGGPDPLDYVSMYRSAGDRARGVPEHWHYVTMGLSDLYGDGRAHERGAPEELSGFGFELTFRVRREVGESAPPTWPAELLQGLARYVFQSENTLCAGDHVSWHVPLDGSESRLQHMLVAPEPQLQPLRSPLGTLSFLQVVGVCAEEMRAAQQWNGLGVLELLSSVPGAGGPWLVTDMRRGESVFELEPRSAERVERGVEAEGSNLSGVSARCAWEEEGGGAGVAGGGHNLHLHHHPDYNHQGHHHPDYNHHGHHRHHDEDEDDDSIILPGGGGDTCGVGGAGGCAEERFACPGPPGPPGPHGPHGPPASPGLVPHELVRARRVGAVCLQLNMEAALLVPLALRGRILHGRHFTFKSVSGLVALTLVSSAVHGALVRPSCPHAAHGPWLQILIPDEFARRMLGDMSDLMSEPHKLKLPREFSWPDRRLRLLVLPDADIDSISTPH</sequence>
<dbReference type="RefSeq" id="XP_032808399.1">
    <property type="nucleotide sequence ID" value="XM_032952508.1"/>
</dbReference>
<dbReference type="Proteomes" id="UP001318040">
    <property type="component" value="Chromosome 11"/>
</dbReference>
<keyword evidence="5" id="KW-1185">Reference proteome</keyword>
<proteinExistence type="inferred from homology"/>
<evidence type="ECO:0000313" key="5">
    <source>
        <dbReference type="Proteomes" id="UP001318040"/>
    </source>
</evidence>
<comment type="subcellular location">
    <subcellularLocation>
        <location evidence="1">Cytoplasm</location>
    </subcellularLocation>
    <subcellularLocation>
        <location evidence="1">Nucleus</location>
    </subcellularLocation>
</comment>
<evidence type="ECO:0000259" key="4">
    <source>
        <dbReference type="Pfam" id="PF12470"/>
    </source>
</evidence>
<feature type="compositionally biased region" description="Basic and acidic residues" evidence="2">
    <location>
        <begin position="283"/>
        <end position="297"/>
    </location>
</feature>
<dbReference type="InterPro" id="IPR020941">
    <property type="entry name" value="SUFU-like_domain"/>
</dbReference>
<dbReference type="Gene3D" id="3.30.1360.230">
    <property type="entry name" value="Sufu, C-terminal domain"/>
    <property type="match status" value="1"/>
</dbReference>
<dbReference type="InterPro" id="IPR037181">
    <property type="entry name" value="SUFU_N"/>
</dbReference>
<keyword evidence="1" id="KW-0963">Cytoplasm</keyword>
<keyword evidence="1" id="KW-0539">Nucleus</keyword>
<dbReference type="PANTHER" id="PTHR10928:SF2">
    <property type="entry name" value="SUPPRESSOR OF FUSED HOMOLOG"/>
    <property type="match status" value="1"/>
</dbReference>
<dbReference type="InterPro" id="IPR038489">
    <property type="entry name" value="SUFU_C_sf"/>
</dbReference>
<organism evidence="5 6">
    <name type="scientific">Petromyzon marinus</name>
    <name type="common">Sea lamprey</name>
    <dbReference type="NCBI Taxonomy" id="7757"/>
    <lineage>
        <taxon>Eukaryota</taxon>
        <taxon>Metazoa</taxon>
        <taxon>Chordata</taxon>
        <taxon>Craniata</taxon>
        <taxon>Vertebrata</taxon>
        <taxon>Cyclostomata</taxon>
        <taxon>Hyperoartia</taxon>
        <taxon>Petromyzontiformes</taxon>
        <taxon>Petromyzontidae</taxon>
        <taxon>Petromyzon</taxon>
    </lineage>
</organism>
<dbReference type="GO" id="GO:0005737">
    <property type="term" value="C:cytoplasm"/>
    <property type="evidence" value="ECO:0007669"/>
    <property type="project" value="UniProtKB-SubCell"/>
</dbReference>
<feature type="domain" description="Suppressor of fused-like" evidence="3">
    <location>
        <begin position="50"/>
        <end position="226"/>
    </location>
</feature>